<dbReference type="EMBL" id="LR215036">
    <property type="protein sequence ID" value="VEU74299.1"/>
    <property type="molecule type" value="Genomic_DNA"/>
</dbReference>
<evidence type="ECO:0000313" key="4">
    <source>
        <dbReference type="Proteomes" id="UP000290985"/>
    </source>
</evidence>
<keyword evidence="2" id="KW-0472">Membrane</keyword>
<evidence type="ECO:0000256" key="1">
    <source>
        <dbReference type="SAM" id="MobiDB-lite"/>
    </source>
</evidence>
<feature type="transmembrane region" description="Helical" evidence="2">
    <location>
        <begin position="104"/>
        <end position="126"/>
    </location>
</feature>
<gene>
    <name evidence="3" type="ORF">NCTC10181_00134</name>
</gene>
<reference evidence="3 4" key="1">
    <citation type="submission" date="2019-01" db="EMBL/GenBank/DDBJ databases">
        <authorList>
            <consortium name="Pathogen Informatics"/>
        </authorList>
    </citation>
    <scope>NUCLEOTIDE SEQUENCE [LARGE SCALE GENOMIC DNA]</scope>
    <source>
        <strain evidence="3 4">NCTC10181</strain>
    </source>
</reference>
<dbReference type="NCBIfam" id="NF045848">
    <property type="entry name" value="MMCAP2_0566_fam"/>
    <property type="match status" value="1"/>
</dbReference>
<dbReference type="KEGG" id="mcit:NCTC10181_00134"/>
<dbReference type="NCBIfam" id="NF045889">
    <property type="entry name" value="ICE_Mbov_0396_TM"/>
    <property type="match status" value="1"/>
</dbReference>
<feature type="transmembrane region" description="Helical" evidence="2">
    <location>
        <begin position="251"/>
        <end position="270"/>
    </location>
</feature>
<dbReference type="Proteomes" id="UP000290985">
    <property type="component" value="Chromosome"/>
</dbReference>
<name>A0A449B118_9BACT</name>
<feature type="transmembrane region" description="Helical" evidence="2">
    <location>
        <begin position="62"/>
        <end position="84"/>
    </location>
</feature>
<feature type="region of interest" description="Disordered" evidence="1">
    <location>
        <begin position="461"/>
        <end position="492"/>
    </location>
</feature>
<sequence length="492" mass="55768">MAWILNAIFAPLLLAIWKVFVVIPFSIIEFMSNIFNKIGIELIIRLLFGDQAFEKGVFKVHYIYVVMSILAGTAFSLVIIISLIKTFFDAQKGNEKRIGIYKKIIPATVSIVAFPSLTFLLLMMIFNLQSLLYIVFFGHDKGFNFDLGKSTFLSLKPTGIEYNDWEAVANNGYIALWLPYSTKFNFAITMVLLAVIGIAILLQLLSLSISLVSHLLSTVAFFFLQPIVNVSRFYDEERLYGKWKRIYYKKLSIILFYTFSLNIFILVIGFLNNIDFQVNNFFALAVIKLILIGGSLAGVQVLIGDISELFGGRESVKSGFRVARDIANGAQKTAFAVAGGVGFAKGATQGAFKFLQASKGSLIGDNLARKGWKADMKAGKISSKEYWDKVRDQKEEIKRKNLRRSDYASRTGIGGWVEDKFRSTSSRLNHFKLNRADKNYKKGKINSDTFDSKISKAMKTIDKRDKEDNKRWELKRNPLNYKKRNNQNGKEK</sequence>
<protein>
    <submittedName>
        <fullName evidence="3">Uncharacterized protein</fullName>
    </submittedName>
</protein>
<proteinExistence type="predicted"/>
<feature type="transmembrane region" description="Helical" evidence="2">
    <location>
        <begin position="184"/>
        <end position="205"/>
    </location>
</feature>
<feature type="compositionally biased region" description="Basic and acidic residues" evidence="1">
    <location>
        <begin position="461"/>
        <end position="476"/>
    </location>
</feature>
<feature type="transmembrane region" description="Helical" evidence="2">
    <location>
        <begin position="6"/>
        <end position="28"/>
    </location>
</feature>
<evidence type="ECO:0000313" key="3">
    <source>
        <dbReference type="EMBL" id="VEU74299.1"/>
    </source>
</evidence>
<evidence type="ECO:0000256" key="2">
    <source>
        <dbReference type="SAM" id="Phobius"/>
    </source>
</evidence>
<dbReference type="RefSeq" id="WP_129725142.1">
    <property type="nucleotide sequence ID" value="NZ_LR215036.1"/>
</dbReference>
<organism evidence="3 4">
    <name type="scientific">Mycoplasmopsis citelli</name>
    <dbReference type="NCBI Taxonomy" id="171281"/>
    <lineage>
        <taxon>Bacteria</taxon>
        <taxon>Bacillati</taxon>
        <taxon>Mycoplasmatota</taxon>
        <taxon>Mycoplasmoidales</taxon>
        <taxon>Metamycoplasmataceae</taxon>
        <taxon>Mycoplasmopsis</taxon>
    </lineage>
</organism>
<keyword evidence="2" id="KW-0812">Transmembrane</keyword>
<feature type="transmembrane region" description="Helical" evidence="2">
    <location>
        <begin position="211"/>
        <end position="230"/>
    </location>
</feature>
<keyword evidence="2" id="KW-1133">Transmembrane helix</keyword>
<feature type="transmembrane region" description="Helical" evidence="2">
    <location>
        <begin position="282"/>
        <end position="303"/>
    </location>
</feature>
<dbReference type="OrthoDB" id="403682at2"/>
<accession>A0A449B118</accession>
<dbReference type="AlphaFoldDB" id="A0A449B118"/>
<keyword evidence="4" id="KW-1185">Reference proteome</keyword>